<dbReference type="PANTHER" id="PTHR21531:SF0">
    <property type="entry name" value="PROTEIN LTV1 HOMOLOG"/>
    <property type="match status" value="1"/>
</dbReference>
<dbReference type="PANTHER" id="PTHR21531">
    <property type="entry name" value="LOW-TEMPERATURE VIABILITY PROTEIN LTV1-RELATED"/>
    <property type="match status" value="1"/>
</dbReference>
<dbReference type="GO" id="GO:0000056">
    <property type="term" value="P:ribosomal small subunit export from nucleus"/>
    <property type="evidence" value="ECO:0007669"/>
    <property type="project" value="TreeGrafter"/>
</dbReference>
<comment type="similarity">
    <text evidence="1">Belongs to the LTV1 family.</text>
</comment>
<dbReference type="GO" id="GO:0042274">
    <property type="term" value="P:ribosomal small subunit biogenesis"/>
    <property type="evidence" value="ECO:0007669"/>
    <property type="project" value="InterPro"/>
</dbReference>
<feature type="compositionally biased region" description="Basic and acidic residues" evidence="2">
    <location>
        <begin position="448"/>
        <end position="476"/>
    </location>
</feature>
<accession>A0A8T2ULS6</accession>
<dbReference type="GO" id="GO:0030688">
    <property type="term" value="C:preribosome, small subunit precursor"/>
    <property type="evidence" value="ECO:0007669"/>
    <property type="project" value="TreeGrafter"/>
</dbReference>
<dbReference type="Proteomes" id="UP000825935">
    <property type="component" value="Chromosome 6"/>
</dbReference>
<evidence type="ECO:0000313" key="4">
    <source>
        <dbReference type="Proteomes" id="UP000825935"/>
    </source>
</evidence>
<evidence type="ECO:0008006" key="5">
    <source>
        <dbReference type="Google" id="ProtNLM"/>
    </source>
</evidence>
<dbReference type="OrthoDB" id="5852896at2759"/>
<dbReference type="OMA" id="TKEFLFM"/>
<gene>
    <name evidence="3" type="ORF">KP509_06G033100</name>
</gene>
<sequence>MGKKKFIDKKQSATYRLVFKESSSGVGGGTDRIFVRLDGGDSHVLGFDPEPEEEHEREQLEESRSRDLTSEDVRREMLELGFPDDGYNYLQHLREIGPSGRIGDFVPSTRVRLDRLHPDVKAIDASNVRVHNLIGNEDMSDPSALGVNGFGRTIRGPVSKVIDPDVAALLEVDDDGSIVSDDELEDDFVIVANENAEGSLAEKNGSEDEFKTMKMISDHVDAYEKFEEDTDDDNDGNEEHERPARLLDEQFELLALREYDDDEIGEVDDDDISAHGPAHISKFNHIMSDFLINNAYIPDKYQTPAEIKSSNEDAIDQLDSALNKSESCPLSIPELDKRNILVSAISYESSTSEKDLVVEEDSDSEGSMWDCESIVTKYSNLDNHPGKICAIPKVPRKNSKQNEDGQSVIRLGGKQQLPVDYLPKKVQSQGGHKNKGSCESKTVNVVQRRADETKEEKKARKAAIKEERRNARASKKDLKLIYKDEAHRAQKTAASTGPATLRL</sequence>
<evidence type="ECO:0000256" key="1">
    <source>
        <dbReference type="ARBA" id="ARBA00009078"/>
    </source>
</evidence>
<dbReference type="EMBL" id="CM035411">
    <property type="protein sequence ID" value="KAH7434753.1"/>
    <property type="molecule type" value="Genomic_DNA"/>
</dbReference>
<evidence type="ECO:0000313" key="3">
    <source>
        <dbReference type="EMBL" id="KAH7434753.1"/>
    </source>
</evidence>
<feature type="compositionally biased region" description="Basic and acidic residues" evidence="2">
    <location>
        <begin position="54"/>
        <end position="70"/>
    </location>
</feature>
<protein>
    <recommendedName>
        <fullName evidence="5">Protein LTV1 homolog</fullName>
    </recommendedName>
</protein>
<dbReference type="GO" id="GO:0005829">
    <property type="term" value="C:cytosol"/>
    <property type="evidence" value="ECO:0007669"/>
    <property type="project" value="TreeGrafter"/>
</dbReference>
<proteinExistence type="inferred from homology"/>
<dbReference type="InterPro" id="IPR007307">
    <property type="entry name" value="Ltv1"/>
</dbReference>
<evidence type="ECO:0000256" key="2">
    <source>
        <dbReference type="SAM" id="MobiDB-lite"/>
    </source>
</evidence>
<keyword evidence="4" id="KW-1185">Reference proteome</keyword>
<name>A0A8T2ULS6_CERRI</name>
<dbReference type="AlphaFoldDB" id="A0A8T2ULS6"/>
<organism evidence="3 4">
    <name type="scientific">Ceratopteris richardii</name>
    <name type="common">Triangle waterfern</name>
    <dbReference type="NCBI Taxonomy" id="49495"/>
    <lineage>
        <taxon>Eukaryota</taxon>
        <taxon>Viridiplantae</taxon>
        <taxon>Streptophyta</taxon>
        <taxon>Embryophyta</taxon>
        <taxon>Tracheophyta</taxon>
        <taxon>Polypodiopsida</taxon>
        <taxon>Polypodiidae</taxon>
        <taxon>Polypodiales</taxon>
        <taxon>Pteridineae</taxon>
        <taxon>Pteridaceae</taxon>
        <taxon>Parkerioideae</taxon>
        <taxon>Ceratopteris</taxon>
    </lineage>
</organism>
<comment type="caution">
    <text evidence="3">The sequence shown here is derived from an EMBL/GenBank/DDBJ whole genome shotgun (WGS) entry which is preliminary data.</text>
</comment>
<reference evidence="3" key="1">
    <citation type="submission" date="2021-08" db="EMBL/GenBank/DDBJ databases">
        <title>WGS assembly of Ceratopteris richardii.</title>
        <authorList>
            <person name="Marchant D.B."/>
            <person name="Chen G."/>
            <person name="Jenkins J."/>
            <person name="Shu S."/>
            <person name="Leebens-Mack J."/>
            <person name="Grimwood J."/>
            <person name="Schmutz J."/>
            <person name="Soltis P."/>
            <person name="Soltis D."/>
            <person name="Chen Z.-H."/>
        </authorList>
    </citation>
    <scope>NUCLEOTIDE SEQUENCE</scope>
    <source>
        <strain evidence="3">Whitten #5841</strain>
        <tissue evidence="3">Leaf</tissue>
    </source>
</reference>
<feature type="region of interest" description="Disordered" evidence="2">
    <location>
        <begin position="426"/>
        <end position="476"/>
    </location>
</feature>
<feature type="compositionally biased region" description="Polar residues" evidence="2">
    <location>
        <begin position="426"/>
        <end position="445"/>
    </location>
</feature>
<feature type="region of interest" description="Disordered" evidence="2">
    <location>
        <begin position="40"/>
        <end position="70"/>
    </location>
</feature>
<dbReference type="GO" id="GO:0005634">
    <property type="term" value="C:nucleus"/>
    <property type="evidence" value="ECO:0007669"/>
    <property type="project" value="TreeGrafter"/>
</dbReference>